<accession>A0AB74UR88</accession>
<dbReference type="EMBL" id="PQ362313">
    <property type="protein sequence ID" value="XHV15856.1"/>
    <property type="molecule type" value="Genomic_DNA"/>
</dbReference>
<name>A0AB74UR88_9CAUD</name>
<organism evidence="1">
    <name type="scientific">Klebsiella phage HenuGS</name>
    <dbReference type="NCBI Taxonomy" id="3350566"/>
    <lineage>
        <taxon>Viruses</taxon>
        <taxon>Duplodnaviria</taxon>
        <taxon>Heunggongvirae</taxon>
        <taxon>Uroviricota</taxon>
        <taxon>Caudoviricetes</taxon>
        <taxon>Autographivirales</taxon>
        <taxon>Autoscriptoviridae</taxon>
        <taxon>Slopekvirinae</taxon>
        <taxon>Drulisvirus</taxon>
    </lineage>
</organism>
<reference evidence="1" key="1">
    <citation type="submission" date="2024-10" db="EMBL/GenBank/DDBJ databases">
        <authorList>
            <person name="Li Q."/>
            <person name="Liu M."/>
            <person name="Guo S."/>
            <person name="Shi X."/>
            <person name="Zhou F."/>
            <person name="Li J."/>
        </authorList>
    </citation>
    <scope>NUCLEOTIDE SEQUENCE</scope>
</reference>
<evidence type="ECO:0000313" key="1">
    <source>
        <dbReference type="EMBL" id="XHV15856.1"/>
    </source>
</evidence>
<protein>
    <submittedName>
        <fullName evidence="1">Uncharacterized protein</fullName>
    </submittedName>
</protein>
<proteinExistence type="predicted"/>
<sequence length="94" mass="10089">MSITRDSPRASSVRFTASNSLIFVPLLKTPWTFKTGTKKKPPAPEGTRGAYYSSVVSAATSAALRVFLVALRPDSTDATWMFFATSVAALTASR</sequence>